<evidence type="ECO:0000313" key="12">
    <source>
        <dbReference type="Proteomes" id="UP001652600"/>
    </source>
</evidence>
<dbReference type="PANTHER" id="PTHR32523:SF7">
    <property type="entry name" value="FARNESOL KINASE, CHLOROPLASTIC"/>
    <property type="match status" value="1"/>
</dbReference>
<keyword evidence="3" id="KW-0150">Chloroplast</keyword>
<feature type="transmembrane region" description="Helical" evidence="11">
    <location>
        <begin position="248"/>
        <end position="268"/>
    </location>
</feature>
<evidence type="ECO:0000256" key="8">
    <source>
        <dbReference type="ARBA" id="ARBA00022946"/>
    </source>
</evidence>
<dbReference type="Gramene" id="MELO3C020525.2.1">
    <property type="protein sequence ID" value="MELO3C020525.2.1"/>
    <property type="gene ID" value="MELO3C020525.2"/>
</dbReference>
<evidence type="ECO:0000256" key="1">
    <source>
        <dbReference type="ARBA" id="ARBA00004508"/>
    </source>
</evidence>
<dbReference type="GO" id="GO:0052673">
    <property type="term" value="F:prenol kinase activity"/>
    <property type="evidence" value="ECO:0007669"/>
    <property type="project" value="EnsemblPlants"/>
</dbReference>
<evidence type="ECO:0000256" key="3">
    <source>
        <dbReference type="ARBA" id="ARBA00022528"/>
    </source>
</evidence>
<proteinExistence type="inferred from homology"/>
<dbReference type="GO" id="GO:0016487">
    <property type="term" value="P:farnesol metabolic process"/>
    <property type="evidence" value="ECO:0007669"/>
    <property type="project" value="EnsemblPlants"/>
</dbReference>
<keyword evidence="4" id="KW-0934">Plastid</keyword>
<feature type="transmembrane region" description="Helical" evidence="11">
    <location>
        <begin position="148"/>
        <end position="171"/>
    </location>
</feature>
<keyword evidence="8" id="KW-0809">Transit peptide</keyword>
<name>A0A1S3C4U9_CUCME</name>
<keyword evidence="7 13" id="KW-0418">Kinase</keyword>
<dbReference type="eggNOG" id="KOG4453">
    <property type="taxonomic scope" value="Eukaryota"/>
</dbReference>
<evidence type="ECO:0000256" key="11">
    <source>
        <dbReference type="SAM" id="Phobius"/>
    </source>
</evidence>
<dbReference type="InterPro" id="IPR039606">
    <property type="entry name" value="Phytol/farnesol_kinase"/>
</dbReference>
<dbReference type="GO" id="GO:0031969">
    <property type="term" value="C:chloroplast membrane"/>
    <property type="evidence" value="ECO:0007669"/>
    <property type="project" value="UniProtKB-SubCell"/>
</dbReference>
<dbReference type="GeneID" id="103497053"/>
<dbReference type="Proteomes" id="UP001652600">
    <property type="component" value="Chromosome 12"/>
</dbReference>
<reference evidence="13" key="1">
    <citation type="submission" date="2025-08" db="UniProtKB">
        <authorList>
            <consortium name="RefSeq"/>
        </authorList>
    </citation>
    <scope>IDENTIFICATION</scope>
    <source>
        <tissue evidence="13">Stem</tissue>
    </source>
</reference>
<organism evidence="12 13">
    <name type="scientific">Cucumis melo</name>
    <name type="common">Muskmelon</name>
    <dbReference type="NCBI Taxonomy" id="3656"/>
    <lineage>
        <taxon>Eukaryota</taxon>
        <taxon>Viridiplantae</taxon>
        <taxon>Streptophyta</taxon>
        <taxon>Embryophyta</taxon>
        <taxon>Tracheophyta</taxon>
        <taxon>Spermatophyta</taxon>
        <taxon>Magnoliopsida</taxon>
        <taxon>eudicotyledons</taxon>
        <taxon>Gunneridae</taxon>
        <taxon>Pentapetalae</taxon>
        <taxon>rosids</taxon>
        <taxon>fabids</taxon>
        <taxon>Cucurbitales</taxon>
        <taxon>Cucurbitaceae</taxon>
        <taxon>Benincaseae</taxon>
        <taxon>Cucumis</taxon>
    </lineage>
</organism>
<comment type="subcellular location">
    <subcellularLocation>
        <location evidence="1">Plastid</location>
        <location evidence="1">Chloroplast membrane</location>
        <topology evidence="1">Multi-pass membrane protein</topology>
    </subcellularLocation>
</comment>
<accession>A0A1S3C4U9</accession>
<dbReference type="PANTHER" id="PTHR32523">
    <property type="entry name" value="PHYTOL KINASE 1, CHLOROPLASTIC"/>
    <property type="match status" value="1"/>
</dbReference>
<protein>
    <submittedName>
        <fullName evidence="13">Farnesol kinase, chloroplastic</fullName>
    </submittedName>
</protein>
<feature type="transmembrane region" description="Helical" evidence="11">
    <location>
        <begin position="192"/>
        <end position="209"/>
    </location>
</feature>
<keyword evidence="6 11" id="KW-0812">Transmembrane</keyword>
<dbReference type="KEGG" id="cmo:103497053"/>
<dbReference type="GO" id="GO:0048440">
    <property type="term" value="P:carpel development"/>
    <property type="evidence" value="ECO:0007669"/>
    <property type="project" value="EnsemblPlants"/>
</dbReference>
<keyword evidence="12" id="KW-1185">Reference proteome</keyword>
<comment type="similarity">
    <text evidence="2">Belongs to the polyprenol kinase family.</text>
</comment>
<evidence type="ECO:0000256" key="7">
    <source>
        <dbReference type="ARBA" id="ARBA00022777"/>
    </source>
</evidence>
<dbReference type="GO" id="GO:0016301">
    <property type="term" value="F:kinase activity"/>
    <property type="evidence" value="ECO:0007669"/>
    <property type="project" value="UniProtKB-KW"/>
</dbReference>
<evidence type="ECO:0000256" key="5">
    <source>
        <dbReference type="ARBA" id="ARBA00022679"/>
    </source>
</evidence>
<keyword evidence="10 11" id="KW-0472">Membrane</keyword>
<evidence type="ECO:0000256" key="6">
    <source>
        <dbReference type="ARBA" id="ARBA00022692"/>
    </source>
</evidence>
<keyword evidence="5" id="KW-0808">Transferase</keyword>
<evidence type="ECO:0000256" key="10">
    <source>
        <dbReference type="ARBA" id="ARBA00023136"/>
    </source>
</evidence>
<gene>
    <name evidence="13" type="primary">LOC103497053</name>
</gene>
<dbReference type="AlphaFoldDB" id="A0A1S3C4U9"/>
<evidence type="ECO:0000313" key="13">
    <source>
        <dbReference type="RefSeq" id="XP_008457339.2"/>
    </source>
</evidence>
<evidence type="ECO:0000256" key="9">
    <source>
        <dbReference type="ARBA" id="ARBA00022989"/>
    </source>
</evidence>
<keyword evidence="9 11" id="KW-1133">Transmembrane helix</keyword>
<feature type="transmembrane region" description="Helical" evidence="11">
    <location>
        <begin position="126"/>
        <end position="142"/>
    </location>
</feature>
<dbReference type="RefSeq" id="XP_008457339.2">
    <property type="nucleotide sequence ID" value="XM_008459117.3"/>
</dbReference>
<dbReference type="InParanoid" id="A0A1S3C4U9"/>
<evidence type="ECO:0000256" key="2">
    <source>
        <dbReference type="ARBA" id="ARBA00010794"/>
    </source>
</evidence>
<sequence length="322" mass="35607">MATFRSVNLFQVNQTWLQFFNSHSPPHLGRLPLSFPSPPQLFSLHSHPHFSFLSTPIFPSRTFSLRFRSKIRRKHCSVAAVMLFPENPVVSDICATALSSGVALSLLQLWVETAKRGLDQKLNRKLVHISIGLAFMLCWPMFSSGYQGAIFASLIPGANVIRMLVLGFGILKDEATLKSMSRYGDYRELLKGPLYYVATITLVCIFYWRTSPISIALICNLCAGDGFADIVGRRFGSEKIFYNENKSLAGSVAMATAGFFASIGYMYYFSSFGYVEASIGMALRFLIVSLASALVESLPISTELDDNLTVPLTSLLVGSLVF</sequence>
<dbReference type="GO" id="GO:0009737">
    <property type="term" value="P:response to abscisic acid"/>
    <property type="evidence" value="ECO:0007669"/>
    <property type="project" value="EnsemblPlants"/>
</dbReference>
<evidence type="ECO:0000256" key="4">
    <source>
        <dbReference type="ARBA" id="ARBA00022640"/>
    </source>
</evidence>